<organism evidence="2 3">
    <name type="scientific">Acorus calamus</name>
    <name type="common">Sweet flag</name>
    <dbReference type="NCBI Taxonomy" id="4465"/>
    <lineage>
        <taxon>Eukaryota</taxon>
        <taxon>Viridiplantae</taxon>
        <taxon>Streptophyta</taxon>
        <taxon>Embryophyta</taxon>
        <taxon>Tracheophyta</taxon>
        <taxon>Spermatophyta</taxon>
        <taxon>Magnoliopsida</taxon>
        <taxon>Liliopsida</taxon>
        <taxon>Acoraceae</taxon>
        <taxon>Acorus</taxon>
    </lineage>
</organism>
<dbReference type="InterPro" id="IPR027443">
    <property type="entry name" value="IPNS-like_sf"/>
</dbReference>
<dbReference type="PANTHER" id="PTHR48253">
    <property type="match status" value="1"/>
</dbReference>
<reference evidence="2" key="1">
    <citation type="journal article" date="2023" name="Nat. Commun.">
        <title>Diploid and tetraploid genomes of Acorus and the evolution of monocots.</title>
        <authorList>
            <person name="Ma L."/>
            <person name="Liu K.W."/>
            <person name="Li Z."/>
            <person name="Hsiao Y.Y."/>
            <person name="Qi Y."/>
            <person name="Fu T."/>
            <person name="Tang G.D."/>
            <person name="Zhang D."/>
            <person name="Sun W.H."/>
            <person name="Liu D.K."/>
            <person name="Li Y."/>
            <person name="Chen G.Z."/>
            <person name="Liu X.D."/>
            <person name="Liao X.Y."/>
            <person name="Jiang Y.T."/>
            <person name="Yu X."/>
            <person name="Hao Y."/>
            <person name="Huang J."/>
            <person name="Zhao X.W."/>
            <person name="Ke S."/>
            <person name="Chen Y.Y."/>
            <person name="Wu W.L."/>
            <person name="Hsu J.L."/>
            <person name="Lin Y.F."/>
            <person name="Huang M.D."/>
            <person name="Li C.Y."/>
            <person name="Huang L."/>
            <person name="Wang Z.W."/>
            <person name="Zhao X."/>
            <person name="Zhong W.Y."/>
            <person name="Peng D.H."/>
            <person name="Ahmad S."/>
            <person name="Lan S."/>
            <person name="Zhang J.S."/>
            <person name="Tsai W.C."/>
            <person name="Van de Peer Y."/>
            <person name="Liu Z.J."/>
        </authorList>
    </citation>
    <scope>NUCLEOTIDE SEQUENCE</scope>
    <source>
        <strain evidence="2">CP</strain>
    </source>
</reference>
<evidence type="ECO:0000256" key="1">
    <source>
        <dbReference type="SAM" id="MobiDB-lite"/>
    </source>
</evidence>
<keyword evidence="3" id="KW-1185">Reference proteome</keyword>
<gene>
    <name evidence="2" type="ORF">QJS10_CPA08g00307</name>
</gene>
<dbReference type="Gene3D" id="2.60.120.330">
    <property type="entry name" value="B-lactam Antibiotic, Isopenicillin N Synthase, Chain"/>
    <property type="match status" value="1"/>
</dbReference>
<dbReference type="Proteomes" id="UP001180020">
    <property type="component" value="Unassembled WGS sequence"/>
</dbReference>
<sequence>MEGESEVLEPFELNHSDLLLLSLPSSSPSGPGEIERLESVSRAAMKALGSSGPGLLAITGVERASELRRSLLSLSRRLALLDNDDRRRVLKDHGLGTDVSLKNPDRSVSSFVLHLNYLEDSILDLTSDGSSHEFKGNGSAREGALHTDPFHELQYREFKKFGSNFKDLGICMMRLGLQLAQEYSPPGGHTYLQLFDANTDKILVVKTPPESFIVQVGESADILSEGKLHSTLHSVYKPMGLENVSRDTFVLFLQPAWNKTFSISDYPPTASTERSEKSISTEEMSEAISTDSVDKESHRLGQEIHRMIPPLFSRLRDGMTFAEFSRETTKQYYGGSGTHSLRSVLPVSATSILLSLVTNKLTRKTTVEEG</sequence>
<evidence type="ECO:0000313" key="3">
    <source>
        <dbReference type="Proteomes" id="UP001180020"/>
    </source>
</evidence>
<dbReference type="PANTHER" id="PTHR48253:SF2">
    <property type="entry name" value="ISOPENICILLIN N SYNTHASE-LIKE FE(2+) 2OG DIOXYGENASE DOMAIN-CONTAINING PROTEIN"/>
    <property type="match status" value="1"/>
</dbReference>
<dbReference type="SUPFAM" id="SSF51197">
    <property type="entry name" value="Clavaminate synthase-like"/>
    <property type="match status" value="1"/>
</dbReference>
<proteinExistence type="predicted"/>
<accession>A0AAV9E9T8</accession>
<name>A0AAV9E9T8_ACOCL</name>
<dbReference type="EMBL" id="JAUJYO010000008">
    <property type="protein sequence ID" value="KAK1309961.1"/>
    <property type="molecule type" value="Genomic_DNA"/>
</dbReference>
<dbReference type="AlphaFoldDB" id="A0AAV9E9T8"/>
<reference evidence="2" key="2">
    <citation type="submission" date="2023-06" db="EMBL/GenBank/DDBJ databases">
        <authorList>
            <person name="Ma L."/>
            <person name="Liu K.-W."/>
            <person name="Li Z."/>
            <person name="Hsiao Y.-Y."/>
            <person name="Qi Y."/>
            <person name="Fu T."/>
            <person name="Tang G."/>
            <person name="Zhang D."/>
            <person name="Sun W.-H."/>
            <person name="Liu D.-K."/>
            <person name="Li Y."/>
            <person name="Chen G.-Z."/>
            <person name="Liu X.-D."/>
            <person name="Liao X.-Y."/>
            <person name="Jiang Y.-T."/>
            <person name="Yu X."/>
            <person name="Hao Y."/>
            <person name="Huang J."/>
            <person name="Zhao X.-W."/>
            <person name="Ke S."/>
            <person name="Chen Y.-Y."/>
            <person name="Wu W.-L."/>
            <person name="Hsu J.-L."/>
            <person name="Lin Y.-F."/>
            <person name="Huang M.-D."/>
            <person name="Li C.-Y."/>
            <person name="Huang L."/>
            <person name="Wang Z.-W."/>
            <person name="Zhao X."/>
            <person name="Zhong W.-Y."/>
            <person name="Peng D.-H."/>
            <person name="Ahmad S."/>
            <person name="Lan S."/>
            <person name="Zhang J.-S."/>
            <person name="Tsai W.-C."/>
            <person name="Van De Peer Y."/>
            <person name="Liu Z.-J."/>
        </authorList>
    </citation>
    <scope>NUCLEOTIDE SEQUENCE</scope>
    <source>
        <strain evidence="2">CP</strain>
        <tissue evidence="2">Leaves</tissue>
    </source>
</reference>
<protein>
    <recommendedName>
        <fullName evidence="4">Isopenicillin N synthase-like Fe(2+) 2OG dioxygenase domain-containing protein</fullName>
    </recommendedName>
</protein>
<evidence type="ECO:0008006" key="4">
    <source>
        <dbReference type="Google" id="ProtNLM"/>
    </source>
</evidence>
<evidence type="ECO:0000313" key="2">
    <source>
        <dbReference type="EMBL" id="KAK1309961.1"/>
    </source>
</evidence>
<comment type="caution">
    <text evidence="2">The sequence shown here is derived from an EMBL/GenBank/DDBJ whole genome shotgun (WGS) entry which is preliminary data.</text>
</comment>
<feature type="region of interest" description="Disordered" evidence="1">
    <location>
        <begin position="268"/>
        <end position="296"/>
    </location>
</feature>